<protein>
    <submittedName>
        <fullName evidence="2">Helix-turn-helix transcriptional regulator</fullName>
    </submittedName>
</protein>
<dbReference type="InterPro" id="IPR010982">
    <property type="entry name" value="Lambda_DNA-bd_dom_sf"/>
</dbReference>
<dbReference type="RefSeq" id="WP_151129178.1">
    <property type="nucleotide sequence ID" value="NZ_VZQZ01000009.1"/>
</dbReference>
<dbReference type="Proteomes" id="UP000420562">
    <property type="component" value="Unassembled WGS sequence"/>
</dbReference>
<dbReference type="Pfam" id="PF01381">
    <property type="entry name" value="HTH_3"/>
    <property type="match status" value="1"/>
</dbReference>
<dbReference type="InterPro" id="IPR001387">
    <property type="entry name" value="Cro/C1-type_HTH"/>
</dbReference>
<name>A0A7J4ZNJ9_9BACT</name>
<feature type="domain" description="HTH cro/C1-type" evidence="1">
    <location>
        <begin position="7"/>
        <end position="40"/>
    </location>
</feature>
<evidence type="ECO:0000259" key="1">
    <source>
        <dbReference type="PROSITE" id="PS50943"/>
    </source>
</evidence>
<proteinExistence type="predicted"/>
<keyword evidence="3" id="KW-1185">Reference proteome</keyword>
<evidence type="ECO:0000313" key="3">
    <source>
        <dbReference type="Proteomes" id="UP000420562"/>
    </source>
</evidence>
<dbReference type="PROSITE" id="PS50943">
    <property type="entry name" value="HTH_CROC1"/>
    <property type="match status" value="1"/>
</dbReference>
<organism evidence="2 3">
    <name type="scientific">Oryzomonas japonica</name>
    <dbReference type="NCBI Taxonomy" id="2603858"/>
    <lineage>
        <taxon>Bacteria</taxon>
        <taxon>Pseudomonadati</taxon>
        <taxon>Thermodesulfobacteriota</taxon>
        <taxon>Desulfuromonadia</taxon>
        <taxon>Geobacterales</taxon>
        <taxon>Geobacteraceae</taxon>
        <taxon>Oryzomonas</taxon>
    </lineage>
</organism>
<comment type="caution">
    <text evidence="2">The sequence shown here is derived from an EMBL/GenBank/DDBJ whole genome shotgun (WGS) entry which is preliminary data.</text>
</comment>
<dbReference type="EMBL" id="VZQZ01000009">
    <property type="protein sequence ID" value="KAB0664279.1"/>
    <property type="molecule type" value="Genomic_DNA"/>
</dbReference>
<sequence length="317" mass="36369">MDSEALVQLALENLSCSQKELALRLGVSPTQISKWKKGEHMSAEMEEKIRKIVKIGDRNPGFVLWAGSVQDADKWEKLIHFLAEVAIDNAETGYDTYPLHDEVGLLCRETFSVLREMGVELPKKFPKQLNIDYESDEVDHEDVMTVLLEENPYSSLIYSIYKSLNDTYGFYAAYLSDMLSDDELVGTAADNIEPCLMQLAACKIEDDKGLASKFREFKHHIMKDYEEWINFVKETAFRVGIPLRAELLELVYKSHDELGHEAEAESFGFNSSRVHPDIYMNELLCGMRVIHQVLPVIMKKLGIYDEFVLDESELRIR</sequence>
<accession>A0A7J4ZNJ9</accession>
<dbReference type="Gene3D" id="1.10.260.40">
    <property type="entry name" value="lambda repressor-like DNA-binding domains"/>
    <property type="match status" value="1"/>
</dbReference>
<gene>
    <name evidence="2" type="ORF">F6V25_14010</name>
</gene>
<reference evidence="2 3" key="1">
    <citation type="submission" date="2019-09" db="EMBL/GenBank/DDBJ databases">
        <title>Geobacter sp. Red96, a novel strain isolated from paddy soil.</title>
        <authorList>
            <person name="Xu Z."/>
            <person name="Masuda Y."/>
            <person name="Itoh H."/>
            <person name="Senoo K."/>
        </authorList>
    </citation>
    <scope>NUCLEOTIDE SEQUENCE [LARGE SCALE GENOMIC DNA]</scope>
    <source>
        <strain evidence="2 3">Red96</strain>
    </source>
</reference>
<dbReference type="SUPFAM" id="SSF47413">
    <property type="entry name" value="lambda repressor-like DNA-binding domains"/>
    <property type="match status" value="1"/>
</dbReference>
<evidence type="ECO:0000313" key="2">
    <source>
        <dbReference type="EMBL" id="KAB0664279.1"/>
    </source>
</evidence>
<dbReference type="CDD" id="cd00093">
    <property type="entry name" value="HTH_XRE"/>
    <property type="match status" value="1"/>
</dbReference>
<dbReference type="GO" id="GO:0003677">
    <property type="term" value="F:DNA binding"/>
    <property type="evidence" value="ECO:0007669"/>
    <property type="project" value="InterPro"/>
</dbReference>
<dbReference type="AlphaFoldDB" id="A0A7J4ZNJ9"/>